<keyword evidence="2" id="KW-0408">Iron</keyword>
<evidence type="ECO:0000256" key="5">
    <source>
        <dbReference type="SAM" id="MobiDB-lite"/>
    </source>
</evidence>
<evidence type="ECO:0000313" key="8">
    <source>
        <dbReference type="Proteomes" id="UP000721954"/>
    </source>
</evidence>
<dbReference type="PROSITE" id="PS00552">
    <property type="entry name" value="HTH_MERR_1"/>
    <property type="match status" value="1"/>
</dbReference>
<dbReference type="GeneID" id="96259426"/>
<dbReference type="SUPFAM" id="SSF46955">
    <property type="entry name" value="Putative DNA-binding domain"/>
    <property type="match status" value="1"/>
</dbReference>
<evidence type="ECO:0000256" key="2">
    <source>
        <dbReference type="ARBA" id="ARBA00023004"/>
    </source>
</evidence>
<keyword evidence="3" id="KW-0411">Iron-sulfur</keyword>
<gene>
    <name evidence="7" type="primary">soxR</name>
    <name evidence="7" type="ORF">JW613_12465</name>
</gene>
<dbReference type="Proteomes" id="UP000721954">
    <property type="component" value="Unassembled WGS sequence"/>
</dbReference>
<organism evidence="7 8">
    <name type="scientific">Streptomyces smyrnaeus</name>
    <dbReference type="NCBI Taxonomy" id="1387713"/>
    <lineage>
        <taxon>Bacteria</taxon>
        <taxon>Bacillati</taxon>
        <taxon>Actinomycetota</taxon>
        <taxon>Actinomycetes</taxon>
        <taxon>Kitasatosporales</taxon>
        <taxon>Streptomycetaceae</taxon>
        <taxon>Streptomyces</taxon>
    </lineage>
</organism>
<evidence type="ECO:0000256" key="1">
    <source>
        <dbReference type="ARBA" id="ARBA00022714"/>
    </source>
</evidence>
<accession>A0ABS3XUN7</accession>
<dbReference type="InterPro" id="IPR000551">
    <property type="entry name" value="MerR-type_HTH_dom"/>
</dbReference>
<comment type="caution">
    <text evidence="7">The sequence shown here is derived from an EMBL/GenBank/DDBJ whole genome shotgun (WGS) entry which is preliminary data.</text>
</comment>
<dbReference type="Pfam" id="PF13411">
    <property type="entry name" value="MerR_1"/>
    <property type="match status" value="1"/>
</dbReference>
<dbReference type="PANTHER" id="PTHR30204">
    <property type="entry name" value="REDOX-CYCLING DRUG-SENSING TRANSCRIPTIONAL ACTIVATOR SOXR"/>
    <property type="match status" value="1"/>
</dbReference>
<dbReference type="RefSeq" id="WP_209210855.1">
    <property type="nucleotide sequence ID" value="NZ_JAFFZM010000006.1"/>
</dbReference>
<feature type="region of interest" description="Disordered" evidence="5">
    <location>
        <begin position="140"/>
        <end position="183"/>
    </location>
</feature>
<dbReference type="NCBIfam" id="TIGR01950">
    <property type="entry name" value="SoxR"/>
    <property type="match status" value="1"/>
</dbReference>
<dbReference type="Gene3D" id="1.10.1660.10">
    <property type="match status" value="1"/>
</dbReference>
<dbReference type="CDD" id="cd01110">
    <property type="entry name" value="HTH_SoxR"/>
    <property type="match status" value="1"/>
</dbReference>
<dbReference type="EMBL" id="JAFFZM010000006">
    <property type="protein sequence ID" value="MBO8199114.1"/>
    <property type="molecule type" value="Genomic_DNA"/>
</dbReference>
<dbReference type="InterPro" id="IPR010211">
    <property type="entry name" value="Redox-sen_tscrpt-act_SoxR"/>
</dbReference>
<evidence type="ECO:0000259" key="6">
    <source>
        <dbReference type="PROSITE" id="PS50937"/>
    </source>
</evidence>
<feature type="domain" description="HTH merR-type" evidence="6">
    <location>
        <begin position="13"/>
        <end position="79"/>
    </location>
</feature>
<keyword evidence="8" id="KW-1185">Reference proteome</keyword>
<dbReference type="SMART" id="SM00422">
    <property type="entry name" value="HTH_MERR"/>
    <property type="match status" value="1"/>
</dbReference>
<dbReference type="InterPro" id="IPR009061">
    <property type="entry name" value="DNA-bd_dom_put_sf"/>
</dbReference>
<keyword evidence="1" id="KW-0479">Metal-binding</keyword>
<evidence type="ECO:0000256" key="3">
    <source>
        <dbReference type="ARBA" id="ARBA00023014"/>
    </source>
</evidence>
<sequence length="216" mass="23084">MPTQLSWKAKEATVGELAERAGVATSTLRFYEREGLIRSRRTSGNQRRYSRDTLRRVAFIRASQRLGLPLAAIRDALALLPEGRTPTRDDWAAVSECWREDLNQRIALMEQLRDHLTDCIGCGCLSLTACALVNPEDRLGEQGPGARQLAQPCGPDQTPGERSDCRGGGVSDDGERCTGSEEDCSTDAATAGGGWAAAATAGDASTVAVVSDSETV</sequence>
<dbReference type="PANTHER" id="PTHR30204:SF0">
    <property type="entry name" value="REDOX-SENSITIVE TRANSCRIPTIONAL ACTIVATOR SOXR"/>
    <property type="match status" value="1"/>
</dbReference>
<proteinExistence type="predicted"/>
<dbReference type="PROSITE" id="PS50937">
    <property type="entry name" value="HTH_MERR_2"/>
    <property type="match status" value="1"/>
</dbReference>
<reference evidence="7 8" key="1">
    <citation type="submission" date="2021-02" db="EMBL/GenBank/DDBJ databases">
        <title>Streptomyces spirodelae sp. nov., isolated from duckweed.</title>
        <authorList>
            <person name="Saimee Y."/>
            <person name="Duangmal K."/>
        </authorList>
    </citation>
    <scope>NUCLEOTIDE SEQUENCE [LARGE SCALE GENOMIC DNA]</scope>
    <source>
        <strain evidence="7 8">DSM 42105</strain>
    </source>
</reference>
<protein>
    <submittedName>
        <fullName evidence="7">Redox-sensitive transcriptional activator SoxR</fullName>
    </submittedName>
</protein>
<evidence type="ECO:0000313" key="7">
    <source>
        <dbReference type="EMBL" id="MBO8199114.1"/>
    </source>
</evidence>
<dbReference type="PRINTS" id="PR00040">
    <property type="entry name" value="HTHMERR"/>
</dbReference>
<name>A0ABS3XUN7_9ACTN</name>
<evidence type="ECO:0000256" key="4">
    <source>
        <dbReference type="ARBA" id="ARBA00023125"/>
    </source>
</evidence>
<keyword evidence="1" id="KW-0001">2Fe-2S</keyword>
<dbReference type="InterPro" id="IPR047057">
    <property type="entry name" value="MerR_fam"/>
</dbReference>
<keyword evidence="4" id="KW-0238">DNA-binding</keyword>